<evidence type="ECO:0000313" key="7">
    <source>
        <dbReference type="Proteomes" id="UP000218615"/>
    </source>
</evidence>
<dbReference type="SUPFAM" id="SSF54631">
    <property type="entry name" value="CBS-domain pair"/>
    <property type="match status" value="2"/>
</dbReference>
<name>A0A284VMH6_9EURY</name>
<dbReference type="AlphaFoldDB" id="A0A284VMH6"/>
<organism evidence="6 7">
    <name type="scientific">Candidatus Methanoperedens nitratireducens</name>
    <dbReference type="NCBI Taxonomy" id="1392998"/>
    <lineage>
        <taxon>Archaea</taxon>
        <taxon>Methanobacteriati</taxon>
        <taxon>Methanobacteriota</taxon>
        <taxon>Stenosarchaea group</taxon>
        <taxon>Methanomicrobia</taxon>
        <taxon>Methanosarcinales</taxon>
        <taxon>ANME-2 cluster</taxon>
        <taxon>Candidatus Methanoperedentaceae</taxon>
        <taxon>Candidatus Methanoperedens</taxon>
    </lineage>
</organism>
<evidence type="ECO:0000313" key="6">
    <source>
        <dbReference type="EMBL" id="SNQ60452.1"/>
    </source>
</evidence>
<gene>
    <name evidence="6" type="ORF">MNV_1810008</name>
</gene>
<feature type="domain" description="CBS" evidence="5">
    <location>
        <begin position="6"/>
        <end position="66"/>
    </location>
</feature>
<dbReference type="EMBL" id="FZMP01000092">
    <property type="protein sequence ID" value="SNQ60452.1"/>
    <property type="molecule type" value="Genomic_DNA"/>
</dbReference>
<evidence type="ECO:0000259" key="5">
    <source>
        <dbReference type="PROSITE" id="PS51371"/>
    </source>
</evidence>
<protein>
    <recommendedName>
        <fullName evidence="5">CBS domain-containing protein</fullName>
    </recommendedName>
</protein>
<keyword evidence="7" id="KW-1185">Reference proteome</keyword>
<dbReference type="OrthoDB" id="8919at2157"/>
<dbReference type="STRING" id="1392998.ANME2D_02767"/>
<evidence type="ECO:0000256" key="2">
    <source>
        <dbReference type="ARBA" id="ARBA00023122"/>
    </source>
</evidence>
<dbReference type="Proteomes" id="UP000218615">
    <property type="component" value="Unassembled WGS sequence"/>
</dbReference>
<keyword evidence="3" id="KW-0486">Methionine biosynthesis</keyword>
<keyword evidence="2 4" id="KW-0129">CBS domain</keyword>
<feature type="domain" description="CBS" evidence="5">
    <location>
        <begin position="132"/>
        <end position="187"/>
    </location>
</feature>
<evidence type="ECO:0000256" key="1">
    <source>
        <dbReference type="ARBA" id="ARBA00022605"/>
    </source>
</evidence>
<dbReference type="Pfam" id="PF00571">
    <property type="entry name" value="CBS"/>
    <property type="match status" value="4"/>
</dbReference>
<sequence length="260" mass="28668">MKVKDIMIEPVQVHKSDMISHAMELMDKHDTRRLLVVNGNDILGIITMRCIAGKLGTWKKSNLPASSIHVANATTNAFTKVLPDTGIEDAIALMDRTGGVLVVTDNSKLMGWVTPHEILKAARAVKGYAAEIMKQPISVSVNDRVSHARRLMLDNDIGRLPVTENGDLVGIITEKDVARAMMNFRTLVPDNQQDERIRNLIVGDIMTQNVKSVRTNTLVSEVISLLLKENIGGVPVLNLRDEMVGVISRRGIIKHLAKKS</sequence>
<feature type="domain" description="CBS" evidence="5">
    <location>
        <begin position="206"/>
        <end position="260"/>
    </location>
</feature>
<accession>A0A284VMH6</accession>
<dbReference type="PANTHER" id="PTHR43080:SF2">
    <property type="entry name" value="CBS DOMAIN-CONTAINING PROTEIN"/>
    <property type="match status" value="1"/>
</dbReference>
<dbReference type="Gene3D" id="3.10.580.10">
    <property type="entry name" value="CBS-domain"/>
    <property type="match status" value="3"/>
</dbReference>
<reference evidence="7" key="1">
    <citation type="submission" date="2017-06" db="EMBL/GenBank/DDBJ databases">
        <authorList>
            <person name="Cremers G."/>
        </authorList>
    </citation>
    <scope>NUCLEOTIDE SEQUENCE [LARGE SCALE GENOMIC DNA]</scope>
</reference>
<dbReference type="RefSeq" id="WP_096204806.1">
    <property type="nucleotide sequence ID" value="NZ_FZMP01000092.1"/>
</dbReference>
<dbReference type="GO" id="GO:0009086">
    <property type="term" value="P:methionine biosynthetic process"/>
    <property type="evidence" value="ECO:0007669"/>
    <property type="project" value="UniProtKB-KW"/>
</dbReference>
<dbReference type="InterPro" id="IPR000644">
    <property type="entry name" value="CBS_dom"/>
</dbReference>
<proteinExistence type="predicted"/>
<dbReference type="SMART" id="SM00116">
    <property type="entry name" value="CBS"/>
    <property type="match status" value="4"/>
</dbReference>
<evidence type="ECO:0000256" key="4">
    <source>
        <dbReference type="PROSITE-ProRule" id="PRU00703"/>
    </source>
</evidence>
<dbReference type="PANTHER" id="PTHR43080">
    <property type="entry name" value="CBS DOMAIN-CONTAINING PROTEIN CBSX3, MITOCHONDRIAL"/>
    <property type="match status" value="1"/>
</dbReference>
<keyword evidence="1" id="KW-0028">Amino-acid biosynthesis</keyword>
<dbReference type="InterPro" id="IPR046342">
    <property type="entry name" value="CBS_dom_sf"/>
</dbReference>
<evidence type="ECO:0000256" key="3">
    <source>
        <dbReference type="ARBA" id="ARBA00023167"/>
    </source>
</evidence>
<dbReference type="PROSITE" id="PS51371">
    <property type="entry name" value="CBS"/>
    <property type="match status" value="3"/>
</dbReference>
<dbReference type="InterPro" id="IPR051257">
    <property type="entry name" value="Diverse_CBS-Domain"/>
</dbReference>